<dbReference type="SUPFAM" id="SSF51261">
    <property type="entry name" value="Duplicated hybrid motif"/>
    <property type="match status" value="1"/>
</dbReference>
<keyword evidence="1" id="KW-0472">Membrane</keyword>
<dbReference type="Gene3D" id="2.70.70.10">
    <property type="entry name" value="Glucose Permease (Domain IIA)"/>
    <property type="match status" value="1"/>
</dbReference>
<dbReference type="InterPro" id="IPR011055">
    <property type="entry name" value="Dup_hybrid_motif"/>
</dbReference>
<dbReference type="PANTHER" id="PTHR21666:SF286">
    <property type="entry name" value="LIPOPROTEIN NLPD"/>
    <property type="match status" value="1"/>
</dbReference>
<dbReference type="CDD" id="cd12797">
    <property type="entry name" value="M23_peptidase"/>
    <property type="match status" value="1"/>
</dbReference>
<gene>
    <name evidence="3" type="ORF">EVA_11409</name>
</gene>
<name>J9FZR0_9ZZZZ</name>
<organism evidence="3">
    <name type="scientific">gut metagenome</name>
    <dbReference type="NCBI Taxonomy" id="749906"/>
    <lineage>
        <taxon>unclassified sequences</taxon>
        <taxon>metagenomes</taxon>
        <taxon>organismal metagenomes</taxon>
    </lineage>
</organism>
<evidence type="ECO:0000259" key="2">
    <source>
        <dbReference type="Pfam" id="PF01551"/>
    </source>
</evidence>
<evidence type="ECO:0000256" key="1">
    <source>
        <dbReference type="SAM" id="Phobius"/>
    </source>
</evidence>
<dbReference type="Pfam" id="PF01551">
    <property type="entry name" value="Peptidase_M23"/>
    <property type="match status" value="1"/>
</dbReference>
<reference evidence="3" key="1">
    <citation type="journal article" date="2012" name="PLoS ONE">
        <title>Gene sets for utilization of primary and secondary nutrition supplies in the distal gut of endangered iberian lynx.</title>
        <authorList>
            <person name="Alcaide M."/>
            <person name="Messina E."/>
            <person name="Richter M."/>
            <person name="Bargiela R."/>
            <person name="Peplies J."/>
            <person name="Huws S.A."/>
            <person name="Newbold C.J."/>
            <person name="Golyshin P.N."/>
            <person name="Simon M.A."/>
            <person name="Lopez G."/>
            <person name="Yakimov M.M."/>
            <person name="Ferrer M."/>
        </authorList>
    </citation>
    <scope>NUCLEOTIDE SEQUENCE</scope>
</reference>
<dbReference type="FunFam" id="2.70.70.10:FF:000006">
    <property type="entry name" value="M23 family peptidase"/>
    <property type="match status" value="1"/>
</dbReference>
<feature type="transmembrane region" description="Helical" evidence="1">
    <location>
        <begin position="39"/>
        <end position="58"/>
    </location>
</feature>
<keyword evidence="1" id="KW-0812">Transmembrane</keyword>
<dbReference type="EMBL" id="AMCI01003349">
    <property type="protein sequence ID" value="EJX00487.1"/>
    <property type="molecule type" value="Genomic_DNA"/>
</dbReference>
<dbReference type="PANTHER" id="PTHR21666">
    <property type="entry name" value="PEPTIDASE-RELATED"/>
    <property type="match status" value="1"/>
</dbReference>
<keyword evidence="1" id="KW-1133">Transmembrane helix</keyword>
<evidence type="ECO:0000313" key="3">
    <source>
        <dbReference type="EMBL" id="EJX00487.1"/>
    </source>
</evidence>
<dbReference type="AlphaFoldDB" id="J9FZR0"/>
<feature type="domain" description="M23ase beta-sheet core" evidence="2">
    <location>
        <begin position="205"/>
        <end position="300"/>
    </location>
</feature>
<comment type="caution">
    <text evidence="3">The sequence shown here is derived from an EMBL/GenBank/DDBJ whole genome shotgun (WGS) entry which is preliminary data.</text>
</comment>
<dbReference type="InterPro" id="IPR050570">
    <property type="entry name" value="Cell_wall_metabolism_enzyme"/>
</dbReference>
<dbReference type="GO" id="GO:0004222">
    <property type="term" value="F:metalloendopeptidase activity"/>
    <property type="evidence" value="ECO:0007669"/>
    <property type="project" value="TreeGrafter"/>
</dbReference>
<dbReference type="InterPro" id="IPR016047">
    <property type="entry name" value="M23ase_b-sheet_dom"/>
</dbReference>
<protein>
    <submittedName>
        <fullName evidence="3">Peptidase family M23</fullName>
    </submittedName>
</protein>
<accession>J9FZR0</accession>
<proteinExistence type="predicted"/>
<sequence length="328" mass="37223">MKYLLPMRKVYYIYNPQTQTYDRIYPTVRQRIMSYLRRLFIGMGFGAGSFLILLFIFGSPSEKELRKENSRLLAQYNVLSHRLDIAMGVLQDIQQRDDNLYRVIFQADPIPSAIRQAGYGGTNRYEHLMGLADADLVINTTQKLDMLTKQLYIQSNSFDDVVELCKSHDEMLKCIPAIQPISNKNLKKTASGYGTRIDPIYGTSRFHAGMDFSANPGTDIYATGDGKVVKMGWQTGYGNVIIIDHGFGYETLYAHLKDFRTKLGKKVVRGEVIGGVGNTGKSTGPHLHYEVHVKGKIVNPVNYYFMDLSAEDYDRMIQIAENHGKMLD</sequence>